<organism evidence="2">
    <name type="scientific">hydrothermal vent metagenome</name>
    <dbReference type="NCBI Taxonomy" id="652676"/>
    <lineage>
        <taxon>unclassified sequences</taxon>
        <taxon>metagenomes</taxon>
        <taxon>ecological metagenomes</taxon>
    </lineage>
</organism>
<dbReference type="EMBL" id="CZQC01000036">
    <property type="protein sequence ID" value="CUS41089.1"/>
    <property type="molecule type" value="Genomic_DNA"/>
</dbReference>
<sequence length="275" mass="30081">MNMASIFAESHQLPHIPRVVQELILSFQDDDVDVDAISGKVALDQSLTAKVLRMANSAHYGVSRTIANPQDAVMLLGFDRLRTMVLASGVTGAFKMEGFDQNAFWRESFAIAALSKWLAQYIKGCDKETAFTCGMMHSIGSLLIRMVMPKEAKHLDDAESIGGSKRHELENGQLGFSYAEVGAELAKRWKFPEVIQNAIAGQNKPGKNEEYSVEAGLIYIAKYLKHSHENGLSEEDIVSGFPLAVADNIGLDAIRAYKDLSATTDLNSGLDGLLE</sequence>
<dbReference type="PROSITE" id="PS51833">
    <property type="entry name" value="HDOD"/>
    <property type="match status" value="1"/>
</dbReference>
<name>A0A160TE19_9ZZZZ</name>
<dbReference type="InterPro" id="IPR052340">
    <property type="entry name" value="RNase_Y/CdgJ"/>
</dbReference>
<dbReference type="SUPFAM" id="SSF109604">
    <property type="entry name" value="HD-domain/PDEase-like"/>
    <property type="match status" value="1"/>
</dbReference>
<protein>
    <recommendedName>
        <fullName evidence="1">HDOD domain-containing protein</fullName>
    </recommendedName>
</protein>
<proteinExistence type="predicted"/>
<dbReference type="PANTHER" id="PTHR33525">
    <property type="match status" value="1"/>
</dbReference>
<evidence type="ECO:0000259" key="1">
    <source>
        <dbReference type="PROSITE" id="PS51833"/>
    </source>
</evidence>
<feature type="domain" description="HDOD" evidence="1">
    <location>
        <begin position="13"/>
        <end position="205"/>
    </location>
</feature>
<reference evidence="2" key="1">
    <citation type="submission" date="2015-10" db="EMBL/GenBank/DDBJ databases">
        <authorList>
            <person name="Gilbert D.G."/>
        </authorList>
    </citation>
    <scope>NUCLEOTIDE SEQUENCE</scope>
</reference>
<dbReference type="Gene3D" id="1.10.3210.10">
    <property type="entry name" value="Hypothetical protein af1432"/>
    <property type="match status" value="1"/>
</dbReference>
<accession>A0A160TE19</accession>
<dbReference type="PANTHER" id="PTHR33525:SF6">
    <property type="entry name" value="HDOD DOMAIN-CONTAINING PROTEIN"/>
    <property type="match status" value="1"/>
</dbReference>
<dbReference type="AlphaFoldDB" id="A0A160TE19"/>
<dbReference type="Pfam" id="PF08668">
    <property type="entry name" value="HDOD"/>
    <property type="match status" value="1"/>
</dbReference>
<dbReference type="InterPro" id="IPR013976">
    <property type="entry name" value="HDOD"/>
</dbReference>
<gene>
    <name evidence="2" type="ORF">MGWOODY_Tha648</name>
</gene>
<evidence type="ECO:0000313" key="2">
    <source>
        <dbReference type="EMBL" id="CUS41089.1"/>
    </source>
</evidence>